<dbReference type="Pfam" id="PF12359">
    <property type="entry name" value="DUF3645"/>
    <property type="match status" value="1"/>
</dbReference>
<comment type="caution">
    <text evidence="9">The sequence shown here is derived from an EMBL/GenBank/DDBJ whole genome shotgun (WGS) entry which is preliminary data.</text>
</comment>
<feature type="domain" description="DUF3638" evidence="7">
    <location>
        <begin position="18"/>
        <end position="84"/>
    </location>
</feature>
<dbReference type="AlphaFoldDB" id="A0A0W0FG27"/>
<name>A0A0W0FG27_MONRR</name>
<dbReference type="PANTHER" id="PTHR13367:SF33">
    <property type="entry name" value="P-LOOP CONTAINING NUCLEOSIDE TRIPHOSPHATE HYDROLASE PROTEIN"/>
    <property type="match status" value="1"/>
</dbReference>
<evidence type="ECO:0000259" key="7">
    <source>
        <dbReference type="Pfam" id="PF12340"/>
    </source>
</evidence>
<evidence type="ECO:0000256" key="4">
    <source>
        <dbReference type="ARBA" id="ARBA00022786"/>
    </source>
</evidence>
<dbReference type="InterPro" id="IPR022105">
    <property type="entry name" value="DUF3645"/>
</dbReference>
<dbReference type="PANTHER" id="PTHR13367">
    <property type="entry name" value="UBIQUITIN THIOESTERASE"/>
    <property type="match status" value="1"/>
</dbReference>
<evidence type="ECO:0000256" key="2">
    <source>
        <dbReference type="ARBA" id="ARBA00012759"/>
    </source>
</evidence>
<keyword evidence="5" id="KW-0378">Hydrolase</keyword>
<organism evidence="9 10">
    <name type="scientific">Moniliophthora roreri</name>
    <name type="common">Frosty pod rot fungus</name>
    <name type="synonym">Monilia roreri</name>
    <dbReference type="NCBI Taxonomy" id="221103"/>
    <lineage>
        <taxon>Eukaryota</taxon>
        <taxon>Fungi</taxon>
        <taxon>Dikarya</taxon>
        <taxon>Basidiomycota</taxon>
        <taxon>Agaricomycotina</taxon>
        <taxon>Agaricomycetes</taxon>
        <taxon>Agaricomycetidae</taxon>
        <taxon>Agaricales</taxon>
        <taxon>Marasmiineae</taxon>
        <taxon>Marasmiaceae</taxon>
        <taxon>Moniliophthora</taxon>
    </lineage>
</organism>
<dbReference type="InterPro" id="IPR051346">
    <property type="entry name" value="OTU_Deubiquitinase"/>
</dbReference>
<gene>
    <name evidence="9" type="ORF">WG66_12097</name>
</gene>
<proteinExistence type="predicted"/>
<keyword evidence="3" id="KW-0645">Protease</keyword>
<keyword evidence="4" id="KW-0833">Ubl conjugation pathway</keyword>
<evidence type="ECO:0000256" key="6">
    <source>
        <dbReference type="ARBA" id="ARBA00022807"/>
    </source>
</evidence>
<evidence type="ECO:0000313" key="9">
    <source>
        <dbReference type="EMBL" id="KTB35311.1"/>
    </source>
</evidence>
<accession>A0A0W0FG27</accession>
<evidence type="ECO:0000256" key="1">
    <source>
        <dbReference type="ARBA" id="ARBA00000707"/>
    </source>
</evidence>
<evidence type="ECO:0000259" key="8">
    <source>
        <dbReference type="Pfam" id="PF12359"/>
    </source>
</evidence>
<dbReference type="InterPro" id="IPR022099">
    <property type="entry name" value="DUF3638"/>
</dbReference>
<dbReference type="Proteomes" id="UP000054988">
    <property type="component" value="Unassembled WGS sequence"/>
</dbReference>
<evidence type="ECO:0000313" key="10">
    <source>
        <dbReference type="Proteomes" id="UP000054988"/>
    </source>
</evidence>
<feature type="domain" description="DUF3645" evidence="8">
    <location>
        <begin position="204"/>
        <end position="236"/>
    </location>
</feature>
<sequence>MSVDRLLDSGPGTKPRDQLSQLIDLQMWLDRHSRDVLDESDEILDVRYQLVYTMGTQQSLEQSPDWWTTVQQVLSLLRKCLSKIRRAFPLGLELAATSKNGSFPHFRILHPGAGRYIVESISEEIVNGALENCSFTVFSSDARRIARDFIRCYPLSQGDIRRLEEYCSGTSLWKNLLLLRGLLGHGVLLYTLTQRRWRVDYGLDLSRSLLAVPYRAKDVPTLRAEFGHPDVSTILTCLSYQYGGLANHEVELCFDILYKLDNPELEYEKWIAAMSNVPASLRRLSGINMKDSELRDHYIFPLFSVNHAVVDFYLSQVVFPKAAKEFPLKLSTSGWDLARMKGHPTTGFSGTNDNRYLLPTSIHQEDTPERLGTNAKVLSILLQPENDHYLCPDVTQGTSLSGRNIIDSIAAWNSTTEIRVLLDVGAQILEMTNVEVAKCWLSQRSDVAAAIFFNEKDQVEVLTRDGLTELLIRSPFQKQMEKCLVYLDDAHSGDGPPTSRQLESMCNLGTQCDEGPIGTG</sequence>
<dbReference type="Pfam" id="PF12340">
    <property type="entry name" value="DUF3638"/>
    <property type="match status" value="1"/>
</dbReference>
<protein>
    <recommendedName>
        <fullName evidence="2">ubiquitinyl hydrolase 1</fullName>
        <ecNumber evidence="2">3.4.19.12</ecNumber>
    </recommendedName>
</protein>
<dbReference type="GO" id="GO:0006508">
    <property type="term" value="P:proteolysis"/>
    <property type="evidence" value="ECO:0007669"/>
    <property type="project" value="UniProtKB-KW"/>
</dbReference>
<keyword evidence="6" id="KW-0788">Thiol protease</keyword>
<dbReference type="EC" id="3.4.19.12" evidence="2"/>
<dbReference type="GO" id="GO:0004843">
    <property type="term" value="F:cysteine-type deubiquitinase activity"/>
    <property type="evidence" value="ECO:0007669"/>
    <property type="project" value="UniProtKB-EC"/>
</dbReference>
<evidence type="ECO:0000256" key="5">
    <source>
        <dbReference type="ARBA" id="ARBA00022801"/>
    </source>
</evidence>
<dbReference type="EMBL" id="LATX01001991">
    <property type="protein sequence ID" value="KTB35311.1"/>
    <property type="molecule type" value="Genomic_DNA"/>
</dbReference>
<reference evidence="9 10" key="1">
    <citation type="submission" date="2015-12" db="EMBL/GenBank/DDBJ databases">
        <title>Draft genome sequence of Moniliophthora roreri, the causal agent of frosty pod rot of cacao.</title>
        <authorList>
            <person name="Aime M.C."/>
            <person name="Diaz-Valderrama J.R."/>
            <person name="Kijpornyongpan T."/>
            <person name="Phillips-Mora W."/>
        </authorList>
    </citation>
    <scope>NUCLEOTIDE SEQUENCE [LARGE SCALE GENOMIC DNA]</scope>
    <source>
        <strain evidence="9 10">MCA 2952</strain>
    </source>
</reference>
<comment type="catalytic activity">
    <reaction evidence="1">
        <text>Thiol-dependent hydrolysis of ester, thioester, amide, peptide and isopeptide bonds formed by the C-terminal Gly of ubiquitin (a 76-residue protein attached to proteins as an intracellular targeting signal).</text>
        <dbReference type="EC" id="3.4.19.12"/>
    </reaction>
</comment>
<evidence type="ECO:0000256" key="3">
    <source>
        <dbReference type="ARBA" id="ARBA00022670"/>
    </source>
</evidence>